<keyword evidence="8" id="KW-1185">Reference proteome</keyword>
<dbReference type="Pfam" id="PF05818">
    <property type="entry name" value="TraT"/>
    <property type="match status" value="1"/>
</dbReference>
<gene>
    <name evidence="7" type="ORF">GOB93_12095</name>
</gene>
<evidence type="ECO:0008006" key="9">
    <source>
        <dbReference type="Google" id="ProtNLM"/>
    </source>
</evidence>
<evidence type="ECO:0000256" key="2">
    <source>
        <dbReference type="ARBA" id="ARBA00022729"/>
    </source>
</evidence>
<evidence type="ECO:0000256" key="1">
    <source>
        <dbReference type="ARBA" id="ARBA00004459"/>
    </source>
</evidence>
<name>A0ABX0JPN6_9PROT</name>
<dbReference type="EMBL" id="WOTB01000015">
    <property type="protein sequence ID" value="NHN85376.1"/>
    <property type="molecule type" value="Genomic_DNA"/>
</dbReference>
<protein>
    <recommendedName>
        <fullName evidence="9">Lipoprotein</fullName>
    </recommendedName>
</protein>
<evidence type="ECO:0000256" key="3">
    <source>
        <dbReference type="ARBA" id="ARBA00023136"/>
    </source>
</evidence>
<dbReference type="PIRSF" id="PIRSF002859">
    <property type="entry name" value="Lipo_traT"/>
    <property type="match status" value="1"/>
</dbReference>
<keyword evidence="2" id="KW-0732">Signal</keyword>
<dbReference type="Proteomes" id="UP000635278">
    <property type="component" value="Unassembled WGS sequence"/>
</dbReference>
<comment type="caution">
    <text evidence="7">The sequence shown here is derived from an EMBL/GenBank/DDBJ whole genome shotgun (WGS) entry which is preliminary data.</text>
</comment>
<evidence type="ECO:0000256" key="6">
    <source>
        <dbReference type="PIRNR" id="PIRNR002859"/>
    </source>
</evidence>
<proteinExistence type="predicted"/>
<sequence>MKVLRNRLAGIRRTPENLMTGLGILLVALTLSACADIEVVTAHSHLTVHTKMSETVFLDPVAPDQRTIYVGVRNTSDFPSIDVRTPLTQALRARGYTLVDDPDIARFELQINVLHAGRVGQSQTASLLVPGWNQPLLRGSAPGGMTSVYAGNIPSGLVPDLGTSGTPGLLSQIAGDVTYAVTTDIRLAERPANGLAVRQVTRISQESPARNAGDGMSTNLRYQEIEEPSAFKKYNLREVAYADRTGLTADQAIPVLTVHLASSLAGLFE</sequence>
<evidence type="ECO:0000256" key="4">
    <source>
        <dbReference type="ARBA" id="ARBA00023139"/>
    </source>
</evidence>
<keyword evidence="6" id="KW-0998">Cell outer membrane</keyword>
<keyword evidence="4" id="KW-0564">Palmitate</keyword>
<evidence type="ECO:0000313" key="7">
    <source>
        <dbReference type="EMBL" id="NHN85376.1"/>
    </source>
</evidence>
<keyword evidence="3 6" id="KW-0472">Membrane</keyword>
<dbReference type="InterPro" id="IPR008874">
    <property type="entry name" value="TraT_complement-R"/>
</dbReference>
<keyword evidence="5" id="KW-0449">Lipoprotein</keyword>
<evidence type="ECO:0000313" key="8">
    <source>
        <dbReference type="Proteomes" id="UP000635278"/>
    </source>
</evidence>
<evidence type="ECO:0000256" key="5">
    <source>
        <dbReference type="ARBA" id="ARBA00023288"/>
    </source>
</evidence>
<comment type="subcellular location">
    <subcellularLocation>
        <location evidence="1">Cell outer membrane</location>
        <topology evidence="1">Lipid-anchor</topology>
    </subcellularLocation>
</comment>
<accession>A0ABX0JPN6</accession>
<organism evidence="7 8">
    <name type="scientific">Acetobacter musti</name>
    <dbReference type="NCBI Taxonomy" id="864732"/>
    <lineage>
        <taxon>Bacteria</taxon>
        <taxon>Pseudomonadati</taxon>
        <taxon>Pseudomonadota</taxon>
        <taxon>Alphaproteobacteria</taxon>
        <taxon>Acetobacterales</taxon>
        <taxon>Acetobacteraceae</taxon>
        <taxon>Acetobacter</taxon>
    </lineage>
</organism>
<reference evidence="7 8" key="1">
    <citation type="journal article" date="2020" name="Int. J. Syst. Evol. Microbiol.">
        <title>Novel acetic acid bacteria from cider fermentations: Acetobacter conturbans sp. nov. and Acetobacter fallax sp. nov.</title>
        <authorList>
            <person name="Sombolestani A.S."/>
            <person name="Cleenwerck I."/>
            <person name="Cnockaert M."/>
            <person name="Borremans W."/>
            <person name="Wieme A.D."/>
            <person name="De Vuyst L."/>
            <person name="Vandamme P."/>
        </authorList>
    </citation>
    <scope>NUCLEOTIDE SEQUENCE [LARGE SCALE GENOMIC DNA]</scope>
    <source>
        <strain evidence="7 8">LMG 30640</strain>
    </source>
</reference>
<dbReference type="PROSITE" id="PS51257">
    <property type="entry name" value="PROKAR_LIPOPROTEIN"/>
    <property type="match status" value="1"/>
</dbReference>